<keyword evidence="8" id="KW-0325">Glycoprotein</keyword>
<evidence type="ECO:0008006" key="11">
    <source>
        <dbReference type="Google" id="ProtNLM"/>
    </source>
</evidence>
<dbReference type="GO" id="GO:0012505">
    <property type="term" value="C:endomembrane system"/>
    <property type="evidence" value="ECO:0007669"/>
    <property type="project" value="UniProtKB-SubCell"/>
</dbReference>
<evidence type="ECO:0000256" key="7">
    <source>
        <dbReference type="ARBA" id="ARBA00023136"/>
    </source>
</evidence>
<keyword evidence="7" id="KW-0472">Membrane</keyword>
<dbReference type="KEGG" id="plia:E4191_15255"/>
<keyword evidence="3" id="KW-0328">Glycosyltransferase</keyword>
<evidence type="ECO:0000256" key="1">
    <source>
        <dbReference type="ARBA" id="ARBA00004167"/>
    </source>
</evidence>
<evidence type="ECO:0000256" key="5">
    <source>
        <dbReference type="ARBA" id="ARBA00022692"/>
    </source>
</evidence>
<gene>
    <name evidence="9" type="ORF">E4191_15255</name>
</gene>
<evidence type="ECO:0000256" key="3">
    <source>
        <dbReference type="ARBA" id="ARBA00022676"/>
    </source>
</evidence>
<dbReference type="InterPro" id="IPR001675">
    <property type="entry name" value="Glyco_trans_29"/>
</dbReference>
<evidence type="ECO:0000256" key="2">
    <source>
        <dbReference type="ARBA" id="ARBA00004308"/>
    </source>
</evidence>
<protein>
    <recommendedName>
        <fullName evidence="11">Glycosyltransferase family 29 (Sialyltransferase)</fullName>
    </recommendedName>
</protein>
<name>A0A4P7HQY7_9RHOB</name>
<sequence length="227" mass="24501">MPPRLPFGLSSSLSALVPDLSPARLGFAAARLARAEAPLAGLSVPQPDLLDDLAGRHVALIGNARALAQGRHGAAIDAADLVIRINRAPLPDPASHGTRTDWLALAVRLSDADRARLSPRRILWMSPKRKRLDWDSARSPGFYLHPLADIAQLQGRLAAPPTTGAMMIDLALRADLASLTLYGFDFFASLSLSGRRTVADVPHDFTAEAAWVQDLLRHDPRLSLVRP</sequence>
<dbReference type="Gene3D" id="3.90.1480.20">
    <property type="entry name" value="Glycosyl transferase family 29"/>
    <property type="match status" value="1"/>
</dbReference>
<dbReference type="EMBL" id="CP038439">
    <property type="protein sequence ID" value="QBX36260.1"/>
    <property type="molecule type" value="Genomic_DNA"/>
</dbReference>
<evidence type="ECO:0000313" key="10">
    <source>
        <dbReference type="Proteomes" id="UP000296374"/>
    </source>
</evidence>
<proteinExistence type="predicted"/>
<dbReference type="GO" id="GO:0008373">
    <property type="term" value="F:sialyltransferase activity"/>
    <property type="evidence" value="ECO:0007669"/>
    <property type="project" value="InterPro"/>
</dbReference>
<evidence type="ECO:0000256" key="4">
    <source>
        <dbReference type="ARBA" id="ARBA00022679"/>
    </source>
</evidence>
<evidence type="ECO:0000313" key="9">
    <source>
        <dbReference type="EMBL" id="QBX36260.1"/>
    </source>
</evidence>
<dbReference type="Pfam" id="PF00777">
    <property type="entry name" value="Glyco_transf_29"/>
    <property type="match status" value="1"/>
</dbReference>
<accession>A0A4P7HQY7</accession>
<keyword evidence="4" id="KW-0808">Transferase</keyword>
<reference evidence="10" key="1">
    <citation type="submission" date="2019-03" db="EMBL/GenBank/DDBJ databases">
        <authorList>
            <person name="Li J."/>
        </authorList>
    </citation>
    <scope>NUCLEOTIDE SEQUENCE [LARGE SCALE GENOMIC DNA]</scope>
    <source>
        <strain evidence="10">2251</strain>
    </source>
</reference>
<evidence type="ECO:0000256" key="8">
    <source>
        <dbReference type="ARBA" id="ARBA00023180"/>
    </source>
</evidence>
<evidence type="ECO:0000256" key="6">
    <source>
        <dbReference type="ARBA" id="ARBA00022989"/>
    </source>
</evidence>
<dbReference type="AlphaFoldDB" id="A0A4P7HQY7"/>
<dbReference type="GO" id="GO:0016020">
    <property type="term" value="C:membrane"/>
    <property type="evidence" value="ECO:0007669"/>
    <property type="project" value="UniProtKB-SubCell"/>
</dbReference>
<keyword evidence="6" id="KW-1133">Transmembrane helix</keyword>
<organism evidence="9 10">
    <name type="scientific">Paracoccus liaowanqingii</name>
    <dbReference type="NCBI Taxonomy" id="2560053"/>
    <lineage>
        <taxon>Bacteria</taxon>
        <taxon>Pseudomonadati</taxon>
        <taxon>Pseudomonadota</taxon>
        <taxon>Alphaproteobacteria</taxon>
        <taxon>Rhodobacterales</taxon>
        <taxon>Paracoccaceae</taxon>
        <taxon>Paracoccus</taxon>
    </lineage>
</organism>
<keyword evidence="5" id="KW-0812">Transmembrane</keyword>
<dbReference type="Proteomes" id="UP000296374">
    <property type="component" value="Chromosome"/>
</dbReference>
<dbReference type="InterPro" id="IPR038578">
    <property type="entry name" value="GT29-like_sf"/>
</dbReference>
<comment type="subcellular location">
    <subcellularLocation>
        <location evidence="2">Endomembrane system</location>
    </subcellularLocation>
    <subcellularLocation>
        <location evidence="1">Membrane</location>
        <topology evidence="1">Single-pass membrane protein</topology>
    </subcellularLocation>
</comment>